<protein>
    <recommendedName>
        <fullName evidence="10">Sphingomyelin synthase-like domain-containing protein</fullName>
    </recommendedName>
</protein>
<keyword evidence="6 9" id="KW-1133">Transmembrane helix</keyword>
<proteinExistence type="inferred from homology"/>
<evidence type="ECO:0000256" key="7">
    <source>
        <dbReference type="ARBA" id="ARBA00023098"/>
    </source>
</evidence>
<dbReference type="PANTHER" id="PTHR21290:SF23">
    <property type="entry name" value="PHOSPHATIDYLCHOLINE:CERAMIDE CHOLINEPHOSPHOTRANSFERASE 2"/>
    <property type="match status" value="1"/>
</dbReference>
<dbReference type="GO" id="GO:0046513">
    <property type="term" value="P:ceramide biosynthetic process"/>
    <property type="evidence" value="ECO:0007669"/>
    <property type="project" value="TreeGrafter"/>
</dbReference>
<evidence type="ECO:0000256" key="9">
    <source>
        <dbReference type="SAM" id="Phobius"/>
    </source>
</evidence>
<comment type="subcellular location">
    <subcellularLocation>
        <location evidence="1">Membrane</location>
        <topology evidence="1">Multi-pass membrane protein</topology>
    </subcellularLocation>
</comment>
<dbReference type="EMBL" id="KI660398">
    <property type="protein sequence ID" value="ETN73964.1"/>
    <property type="molecule type" value="Genomic_DNA"/>
</dbReference>
<name>W2SW38_NECAM</name>
<reference evidence="12" key="1">
    <citation type="journal article" date="2014" name="Nat. Genet.">
        <title>Genome of the human hookworm Necator americanus.</title>
        <authorList>
            <person name="Tang Y.T."/>
            <person name="Gao X."/>
            <person name="Rosa B.A."/>
            <person name="Abubucker S."/>
            <person name="Hallsworth-Pepin K."/>
            <person name="Martin J."/>
            <person name="Tyagi R."/>
            <person name="Heizer E."/>
            <person name="Zhang X."/>
            <person name="Bhonagiri-Palsikar V."/>
            <person name="Minx P."/>
            <person name="Warren W.C."/>
            <person name="Wang Q."/>
            <person name="Zhan B."/>
            <person name="Hotez P.J."/>
            <person name="Sternberg P.W."/>
            <person name="Dougall A."/>
            <person name="Gaze S.T."/>
            <person name="Mulvenna J."/>
            <person name="Sotillo J."/>
            <person name="Ranganathan S."/>
            <person name="Rabelo E.M."/>
            <person name="Wilson R.K."/>
            <person name="Felgner P.L."/>
            <person name="Bethony J."/>
            <person name="Hawdon J.M."/>
            <person name="Gasser R.B."/>
            <person name="Loukas A."/>
            <person name="Mitreva M."/>
        </authorList>
    </citation>
    <scope>NUCLEOTIDE SEQUENCE [LARGE SCALE GENOMIC DNA]</scope>
</reference>
<feature type="domain" description="Sphingomyelin synthase-like" evidence="10">
    <location>
        <begin position="107"/>
        <end position="150"/>
    </location>
</feature>
<dbReference type="OMA" id="WITTRVF"/>
<evidence type="ECO:0000256" key="5">
    <source>
        <dbReference type="ARBA" id="ARBA00022919"/>
    </source>
</evidence>
<dbReference type="GO" id="GO:0047493">
    <property type="term" value="F:ceramide cholinephosphotransferase activity"/>
    <property type="evidence" value="ECO:0007669"/>
    <property type="project" value="TreeGrafter"/>
</dbReference>
<dbReference type="GO" id="GO:0005789">
    <property type="term" value="C:endoplasmic reticulum membrane"/>
    <property type="evidence" value="ECO:0007669"/>
    <property type="project" value="TreeGrafter"/>
</dbReference>
<evidence type="ECO:0000256" key="3">
    <source>
        <dbReference type="ARBA" id="ARBA00022679"/>
    </source>
</evidence>
<dbReference type="GO" id="GO:0000139">
    <property type="term" value="C:Golgi membrane"/>
    <property type="evidence" value="ECO:0007669"/>
    <property type="project" value="TreeGrafter"/>
</dbReference>
<comment type="similarity">
    <text evidence="2">Belongs to the sphingomyelin synthase family.</text>
</comment>
<keyword evidence="5" id="KW-0746">Sphingolipid metabolism</keyword>
<evidence type="ECO:0000256" key="1">
    <source>
        <dbReference type="ARBA" id="ARBA00004141"/>
    </source>
</evidence>
<accession>W2SW38</accession>
<keyword evidence="3" id="KW-0808">Transferase</keyword>
<feature type="transmembrane region" description="Helical" evidence="9">
    <location>
        <begin position="111"/>
        <end position="131"/>
    </location>
</feature>
<keyword evidence="4 9" id="KW-0812">Transmembrane</keyword>
<evidence type="ECO:0000256" key="8">
    <source>
        <dbReference type="ARBA" id="ARBA00023136"/>
    </source>
</evidence>
<sequence length="233" mass="27282">MRIPYAAQLQRDEIAYETNTVEVPLKPHNEREYKPERLKTVLTVLCFAIVMCINHFVLAVISDIISRLPLPDLAHSLIKQYDTPRHMADVFASVASSVLVLVCVVFHKYRLAAITSCIIAMVCVVVSRIHYSVDVVMGYWISSIIFSVYHGFCEVPHVLRPRNRPFRRLFIFWTMFELERHVPEGRIPNKLEWPLPWPKAISDRFEEWNEQSERSLTGRIALWLSEHRVKLHF</sequence>
<dbReference type="InterPro" id="IPR045221">
    <property type="entry name" value="Sphingomyelin_synth-like"/>
</dbReference>
<dbReference type="AlphaFoldDB" id="W2SW38"/>
<evidence type="ECO:0000256" key="4">
    <source>
        <dbReference type="ARBA" id="ARBA00022692"/>
    </source>
</evidence>
<dbReference type="GO" id="GO:0005886">
    <property type="term" value="C:plasma membrane"/>
    <property type="evidence" value="ECO:0007669"/>
    <property type="project" value="TreeGrafter"/>
</dbReference>
<gene>
    <name evidence="11" type="ORF">NECAME_04185</name>
</gene>
<evidence type="ECO:0000313" key="12">
    <source>
        <dbReference type="Proteomes" id="UP000053676"/>
    </source>
</evidence>
<organism evidence="11 12">
    <name type="scientific">Necator americanus</name>
    <name type="common">Human hookworm</name>
    <dbReference type="NCBI Taxonomy" id="51031"/>
    <lineage>
        <taxon>Eukaryota</taxon>
        <taxon>Metazoa</taxon>
        <taxon>Ecdysozoa</taxon>
        <taxon>Nematoda</taxon>
        <taxon>Chromadorea</taxon>
        <taxon>Rhabditida</taxon>
        <taxon>Rhabditina</taxon>
        <taxon>Rhabditomorpha</taxon>
        <taxon>Strongyloidea</taxon>
        <taxon>Ancylostomatidae</taxon>
        <taxon>Bunostominae</taxon>
        <taxon>Necator</taxon>
    </lineage>
</organism>
<dbReference type="GO" id="GO:0006686">
    <property type="term" value="P:sphingomyelin biosynthetic process"/>
    <property type="evidence" value="ECO:0007669"/>
    <property type="project" value="TreeGrafter"/>
</dbReference>
<evidence type="ECO:0000256" key="6">
    <source>
        <dbReference type="ARBA" id="ARBA00022989"/>
    </source>
</evidence>
<dbReference type="KEGG" id="nai:NECAME_04185"/>
<dbReference type="OrthoDB" id="422827at2759"/>
<feature type="transmembrane region" description="Helical" evidence="9">
    <location>
        <begin position="137"/>
        <end position="159"/>
    </location>
</feature>
<evidence type="ECO:0000313" key="11">
    <source>
        <dbReference type="EMBL" id="ETN73964.1"/>
    </source>
</evidence>
<keyword evidence="12" id="KW-1185">Reference proteome</keyword>
<feature type="transmembrane region" description="Helical" evidence="9">
    <location>
        <begin position="86"/>
        <end position="106"/>
    </location>
</feature>
<dbReference type="PANTHER" id="PTHR21290">
    <property type="entry name" value="SPHINGOMYELIN SYNTHETASE"/>
    <property type="match status" value="1"/>
</dbReference>
<dbReference type="InterPro" id="IPR025749">
    <property type="entry name" value="Sphingomyelin_synth-like_dom"/>
</dbReference>
<evidence type="ECO:0000259" key="10">
    <source>
        <dbReference type="Pfam" id="PF14360"/>
    </source>
</evidence>
<feature type="transmembrane region" description="Helical" evidence="9">
    <location>
        <begin position="41"/>
        <end position="66"/>
    </location>
</feature>
<dbReference type="GO" id="GO:0033188">
    <property type="term" value="F:sphingomyelin synthase activity"/>
    <property type="evidence" value="ECO:0007669"/>
    <property type="project" value="TreeGrafter"/>
</dbReference>
<dbReference type="Proteomes" id="UP000053676">
    <property type="component" value="Unassembled WGS sequence"/>
</dbReference>
<keyword evidence="8 9" id="KW-0472">Membrane</keyword>
<dbReference type="Pfam" id="PF14360">
    <property type="entry name" value="PAP2_C"/>
    <property type="match status" value="1"/>
</dbReference>
<keyword evidence="7" id="KW-0443">Lipid metabolism</keyword>
<evidence type="ECO:0000256" key="2">
    <source>
        <dbReference type="ARBA" id="ARBA00005441"/>
    </source>
</evidence>